<reference evidence="14" key="1">
    <citation type="submission" date="2020-06" db="EMBL/GenBank/DDBJ databases">
        <title>A chromosome-scale genome assembly of Talaromyces rugulosus W13939.</title>
        <authorList>
            <person name="Wang B."/>
            <person name="Guo L."/>
            <person name="Ye K."/>
            <person name="Wang L."/>
        </authorList>
    </citation>
    <scope>NUCLEOTIDE SEQUENCE [LARGE SCALE GENOMIC DNA]</scope>
    <source>
        <strain evidence="14">W13939</strain>
    </source>
</reference>
<evidence type="ECO:0000256" key="6">
    <source>
        <dbReference type="ARBA" id="ARBA00022723"/>
    </source>
</evidence>
<protein>
    <recommendedName>
        <fullName evidence="15">Cytochrome P450</fullName>
    </recommendedName>
</protein>
<dbReference type="RefSeq" id="XP_035347333.1">
    <property type="nucleotide sequence ID" value="XM_035491440.1"/>
</dbReference>
<keyword evidence="7" id="KW-1133">Transmembrane helix</keyword>
<dbReference type="GO" id="GO:0016020">
    <property type="term" value="C:membrane"/>
    <property type="evidence" value="ECO:0007669"/>
    <property type="project" value="UniProtKB-SubCell"/>
</dbReference>
<evidence type="ECO:0000256" key="5">
    <source>
        <dbReference type="ARBA" id="ARBA00022692"/>
    </source>
</evidence>
<dbReference type="SUPFAM" id="SSF48264">
    <property type="entry name" value="Cytochrome P450"/>
    <property type="match status" value="1"/>
</dbReference>
<dbReference type="Pfam" id="PF00067">
    <property type="entry name" value="p450"/>
    <property type="match status" value="1"/>
</dbReference>
<evidence type="ECO:0000256" key="7">
    <source>
        <dbReference type="ARBA" id="ARBA00022989"/>
    </source>
</evidence>
<proteinExistence type="inferred from homology"/>
<evidence type="ECO:0000256" key="8">
    <source>
        <dbReference type="ARBA" id="ARBA00023002"/>
    </source>
</evidence>
<evidence type="ECO:0000313" key="14">
    <source>
        <dbReference type="Proteomes" id="UP000509510"/>
    </source>
</evidence>
<dbReference type="InterPro" id="IPR002403">
    <property type="entry name" value="Cyt_P450_E_grp-IV"/>
</dbReference>
<dbReference type="Gene3D" id="1.10.630.10">
    <property type="entry name" value="Cytochrome P450"/>
    <property type="match status" value="1"/>
</dbReference>
<comment type="cofactor">
    <cofactor evidence="1 12">
        <name>heme</name>
        <dbReference type="ChEBI" id="CHEBI:30413"/>
    </cofactor>
</comment>
<evidence type="ECO:0000256" key="11">
    <source>
        <dbReference type="ARBA" id="ARBA00023136"/>
    </source>
</evidence>
<evidence type="ECO:0000313" key="13">
    <source>
        <dbReference type="EMBL" id="QKX61158.1"/>
    </source>
</evidence>
<dbReference type="PANTHER" id="PTHR46206">
    <property type="entry name" value="CYTOCHROME P450"/>
    <property type="match status" value="1"/>
</dbReference>
<dbReference type="GO" id="GO:0016705">
    <property type="term" value="F:oxidoreductase activity, acting on paired donors, with incorporation or reduction of molecular oxygen"/>
    <property type="evidence" value="ECO:0007669"/>
    <property type="project" value="InterPro"/>
</dbReference>
<dbReference type="CDD" id="cd11041">
    <property type="entry name" value="CYP503A1-like"/>
    <property type="match status" value="1"/>
</dbReference>
<keyword evidence="4 12" id="KW-0349">Heme</keyword>
<dbReference type="InterPro" id="IPR001128">
    <property type="entry name" value="Cyt_P450"/>
</dbReference>
<keyword evidence="8" id="KW-0560">Oxidoreductase</keyword>
<dbReference type="GeneID" id="55995794"/>
<dbReference type="Proteomes" id="UP000509510">
    <property type="component" value="Chromosome IV"/>
</dbReference>
<dbReference type="GO" id="GO:0020037">
    <property type="term" value="F:heme binding"/>
    <property type="evidence" value="ECO:0007669"/>
    <property type="project" value="InterPro"/>
</dbReference>
<keyword evidence="10" id="KW-0503">Monooxygenase</keyword>
<comment type="subcellular location">
    <subcellularLocation>
        <location evidence="2">Membrane</location>
    </subcellularLocation>
</comment>
<evidence type="ECO:0000256" key="10">
    <source>
        <dbReference type="ARBA" id="ARBA00023033"/>
    </source>
</evidence>
<dbReference type="EMBL" id="CP055901">
    <property type="protein sequence ID" value="QKX61158.1"/>
    <property type="molecule type" value="Genomic_DNA"/>
</dbReference>
<keyword evidence="5" id="KW-0812">Transmembrane</keyword>
<dbReference type="AlphaFoldDB" id="A0A7H8R599"/>
<feature type="binding site" description="axial binding residue" evidence="12">
    <location>
        <position position="449"/>
    </location>
    <ligand>
        <name>heme</name>
        <dbReference type="ChEBI" id="CHEBI:30413"/>
    </ligand>
    <ligandPart>
        <name>Fe</name>
        <dbReference type="ChEBI" id="CHEBI:18248"/>
    </ligandPart>
</feature>
<evidence type="ECO:0000256" key="3">
    <source>
        <dbReference type="ARBA" id="ARBA00010617"/>
    </source>
</evidence>
<comment type="similarity">
    <text evidence="3">Belongs to the cytochrome P450 family.</text>
</comment>
<dbReference type="OrthoDB" id="1844152at2759"/>
<evidence type="ECO:0000256" key="9">
    <source>
        <dbReference type="ARBA" id="ARBA00023004"/>
    </source>
</evidence>
<evidence type="ECO:0000256" key="1">
    <source>
        <dbReference type="ARBA" id="ARBA00001971"/>
    </source>
</evidence>
<dbReference type="GO" id="GO:0004497">
    <property type="term" value="F:monooxygenase activity"/>
    <property type="evidence" value="ECO:0007669"/>
    <property type="project" value="UniProtKB-KW"/>
</dbReference>
<organism evidence="13 14">
    <name type="scientific">Talaromyces rugulosus</name>
    <name type="common">Penicillium rugulosum</name>
    <dbReference type="NCBI Taxonomy" id="121627"/>
    <lineage>
        <taxon>Eukaryota</taxon>
        <taxon>Fungi</taxon>
        <taxon>Dikarya</taxon>
        <taxon>Ascomycota</taxon>
        <taxon>Pezizomycotina</taxon>
        <taxon>Eurotiomycetes</taxon>
        <taxon>Eurotiomycetidae</taxon>
        <taxon>Eurotiales</taxon>
        <taxon>Trichocomaceae</taxon>
        <taxon>Talaromyces</taxon>
        <taxon>Talaromyces sect. Islandici</taxon>
    </lineage>
</organism>
<keyword evidence="9 12" id="KW-0408">Iron</keyword>
<sequence>MEYLLLASLQGFFFVCFILAFVVFKSWKIATSSSGEIKKSFRPAGISAKIESLVAVLRFFVSGPSIILDGYANGKNAPYVVQTQGKDLVIVSSDNHIKELLEAPETQLSLHAVAKDLFKPKYTMYEFDVHDEMAANGSMHFRVLRTLLTANLPRMLPELQNMMQREFAKETLQGYTKTDEWSRIPTFDVAKRLVARINSYLFVGKDLTENPEYLEAALAYPQEVFVTGEVLQLTPEFLAPVVTSIATKQGKALKTMLRYLFPIVEERLRQREKGILPSERPLDCLQWIIDSSPTKEKWDAKKVVQETLALWFGSVHQLSMAFVYALYDLVDNPSYITLLREELASAPDGWLSSLNDLPLLDSFLKESTRLSPSDSISLRRKALKTFIFSDGTVVPKGSWVCVPQRAIQRDAAYYENPERFDGHRFIKQGSALTDLDARFPFWGLGKRACPGRFYAVGILKMMVASVIEQYDIDIDQATNPEDRMFWWRSAIIPKSTIELRVHERQKTRA</sequence>
<dbReference type="PANTHER" id="PTHR46206:SF5">
    <property type="entry name" value="P450, PUTATIVE (EUROFUNG)-RELATED"/>
    <property type="match status" value="1"/>
</dbReference>
<dbReference type="PRINTS" id="PR00465">
    <property type="entry name" value="EP450IV"/>
</dbReference>
<gene>
    <name evidence="13" type="ORF">TRUGW13939_08305</name>
</gene>
<evidence type="ECO:0008006" key="15">
    <source>
        <dbReference type="Google" id="ProtNLM"/>
    </source>
</evidence>
<keyword evidence="6 12" id="KW-0479">Metal-binding</keyword>
<keyword evidence="11" id="KW-0472">Membrane</keyword>
<dbReference type="InterPro" id="IPR036396">
    <property type="entry name" value="Cyt_P450_sf"/>
</dbReference>
<dbReference type="KEGG" id="trg:TRUGW13939_08305"/>
<name>A0A7H8R599_TALRU</name>
<evidence type="ECO:0000256" key="4">
    <source>
        <dbReference type="ARBA" id="ARBA00022617"/>
    </source>
</evidence>
<evidence type="ECO:0000256" key="2">
    <source>
        <dbReference type="ARBA" id="ARBA00004370"/>
    </source>
</evidence>
<keyword evidence="14" id="KW-1185">Reference proteome</keyword>
<accession>A0A7H8R599</accession>
<dbReference type="GO" id="GO:0005506">
    <property type="term" value="F:iron ion binding"/>
    <property type="evidence" value="ECO:0007669"/>
    <property type="project" value="InterPro"/>
</dbReference>
<evidence type="ECO:0000256" key="12">
    <source>
        <dbReference type="PIRSR" id="PIRSR602403-1"/>
    </source>
</evidence>